<dbReference type="PANTHER" id="PTHR34183">
    <property type="entry name" value="ENDOLYTIC PEPTIDOGLYCAN TRANSGLYCOSYLASE RLPA"/>
    <property type="match status" value="1"/>
</dbReference>
<proteinExistence type="inferred from homology"/>
<comment type="caution">
    <text evidence="6">The sequence shown here is derived from an EMBL/GenBank/DDBJ whole genome shotgun (WGS) entry which is preliminary data.</text>
</comment>
<evidence type="ECO:0000259" key="5">
    <source>
        <dbReference type="Pfam" id="PF03330"/>
    </source>
</evidence>
<feature type="domain" description="RlpA-like protein double-psi beta-barrel" evidence="5">
    <location>
        <begin position="76"/>
        <end position="164"/>
    </location>
</feature>
<dbReference type="Pfam" id="PF03330">
    <property type="entry name" value="DPBB_1"/>
    <property type="match status" value="1"/>
</dbReference>
<reference evidence="6" key="1">
    <citation type="submission" date="2021-08" db="EMBL/GenBank/DDBJ databases">
        <title>Hoeflea bacterium WL0058 sp. nov., isolated from the sediment.</title>
        <authorList>
            <person name="Wang L."/>
            <person name="Zhang D."/>
        </authorList>
    </citation>
    <scope>NUCLEOTIDE SEQUENCE</scope>
    <source>
        <strain evidence="6">WL0058</strain>
    </source>
</reference>
<dbReference type="InterPro" id="IPR009009">
    <property type="entry name" value="RlpA-like_DPBB"/>
</dbReference>
<dbReference type="GO" id="GO:0008932">
    <property type="term" value="F:lytic endotransglycosylase activity"/>
    <property type="evidence" value="ECO:0007669"/>
    <property type="project" value="UniProtKB-UniRule"/>
</dbReference>
<sequence length="314" mass="34252">MGLGLTLASCMSSPADKADINNKTKFSENKYGVSASKRVTTSKNVKKGGGTYKVGKPYMVNGRWYHPKEEPGYDKVGLASWYGPNFHGRHTANGEIYDQYHLSAAHPTFPLPSYARVTNVENGNSVVVRVNDRGPFAHGRIIDVSSKAADMLLIKNAGVAKVRVEYMGKARMDGRDMPYLMASFRDGSSTNMIASAGDKITDGLSRLSPPTLLSKASTKLGFTNETQQIASTNTGKGPRLVTSDQYYLPEIGPVPRDRPIMGLASSDEEPKLVNAYLDERYGSRTNDPFAALLNDEGQLTEESILAFAQKQDNL</sequence>
<comment type="function">
    <text evidence="3">Lytic transglycosylase with a strong preference for naked glycan strands that lack stem peptides.</text>
</comment>
<keyword evidence="2 3" id="KW-0961">Cell wall biogenesis/degradation</keyword>
<dbReference type="InterPro" id="IPR012997">
    <property type="entry name" value="RplA"/>
</dbReference>
<accession>A0AAE2ZHT5</accession>
<dbReference type="InterPro" id="IPR036908">
    <property type="entry name" value="RlpA-like_sf"/>
</dbReference>
<protein>
    <recommendedName>
        <fullName evidence="3">Endolytic peptidoglycan transglycosylase RlpA</fullName>
        <ecNumber evidence="3">4.2.2.-</ecNumber>
    </recommendedName>
</protein>
<dbReference type="EC" id="4.2.2.-" evidence="3"/>
<organism evidence="6 7">
    <name type="scientific">Flavimaribacter sediminis</name>
    <dbReference type="NCBI Taxonomy" id="2865987"/>
    <lineage>
        <taxon>Bacteria</taxon>
        <taxon>Pseudomonadati</taxon>
        <taxon>Pseudomonadota</taxon>
        <taxon>Alphaproteobacteria</taxon>
        <taxon>Hyphomicrobiales</taxon>
        <taxon>Rhizobiaceae</taxon>
        <taxon>Flavimaribacter</taxon>
    </lineage>
</organism>
<dbReference type="AlphaFoldDB" id="A0AAE2ZHT5"/>
<dbReference type="GO" id="GO:0071555">
    <property type="term" value="P:cell wall organization"/>
    <property type="evidence" value="ECO:0007669"/>
    <property type="project" value="UniProtKB-KW"/>
</dbReference>
<dbReference type="HAMAP" id="MF_02071">
    <property type="entry name" value="RlpA"/>
    <property type="match status" value="1"/>
</dbReference>
<evidence type="ECO:0000256" key="1">
    <source>
        <dbReference type="ARBA" id="ARBA00023239"/>
    </source>
</evidence>
<name>A0AAE2ZHT5_9HYPH</name>
<dbReference type="EMBL" id="JAICBX010000001">
    <property type="protein sequence ID" value="MBW8636964.1"/>
    <property type="molecule type" value="Genomic_DNA"/>
</dbReference>
<evidence type="ECO:0000313" key="6">
    <source>
        <dbReference type="EMBL" id="MBW8636964.1"/>
    </source>
</evidence>
<gene>
    <name evidence="3" type="primary">rlpA</name>
    <name evidence="6" type="ORF">K1W69_07165</name>
</gene>
<dbReference type="NCBIfam" id="TIGR00413">
    <property type="entry name" value="rlpA"/>
    <property type="match status" value="1"/>
</dbReference>
<dbReference type="Gene3D" id="2.40.40.10">
    <property type="entry name" value="RlpA-like domain"/>
    <property type="match status" value="1"/>
</dbReference>
<evidence type="ECO:0000256" key="3">
    <source>
        <dbReference type="HAMAP-Rule" id="MF_02071"/>
    </source>
</evidence>
<dbReference type="CDD" id="cd22268">
    <property type="entry name" value="DPBB_RlpA-like"/>
    <property type="match status" value="1"/>
</dbReference>
<dbReference type="SUPFAM" id="SSF50685">
    <property type="entry name" value="Barwin-like endoglucanases"/>
    <property type="match status" value="1"/>
</dbReference>
<keyword evidence="1 3" id="KW-0456">Lyase</keyword>
<dbReference type="Proteomes" id="UP001196509">
    <property type="component" value="Unassembled WGS sequence"/>
</dbReference>
<evidence type="ECO:0000313" key="7">
    <source>
        <dbReference type="Proteomes" id="UP001196509"/>
    </source>
</evidence>
<keyword evidence="7" id="KW-1185">Reference proteome</keyword>
<comment type="similarity">
    <text evidence="3 4">Belongs to the RlpA family.</text>
</comment>
<dbReference type="PANTHER" id="PTHR34183:SF1">
    <property type="entry name" value="ENDOLYTIC PEPTIDOGLYCAN TRANSGLYCOSYLASE RLPA"/>
    <property type="match status" value="1"/>
</dbReference>
<evidence type="ECO:0000256" key="4">
    <source>
        <dbReference type="RuleBase" id="RU003495"/>
    </source>
</evidence>
<dbReference type="InterPro" id="IPR034718">
    <property type="entry name" value="RlpA"/>
</dbReference>
<dbReference type="GO" id="GO:0000270">
    <property type="term" value="P:peptidoglycan metabolic process"/>
    <property type="evidence" value="ECO:0007669"/>
    <property type="project" value="UniProtKB-UniRule"/>
</dbReference>
<evidence type="ECO:0000256" key="2">
    <source>
        <dbReference type="ARBA" id="ARBA00023316"/>
    </source>
</evidence>